<feature type="region of interest" description="Disordered" evidence="1">
    <location>
        <begin position="33"/>
        <end position="61"/>
    </location>
</feature>
<name>A0ABR2U608_9ROSI</name>
<protein>
    <submittedName>
        <fullName evidence="2">Uncharacterized protein</fullName>
    </submittedName>
</protein>
<organism evidence="2 3">
    <name type="scientific">Hibiscus sabdariffa</name>
    <name type="common">roselle</name>
    <dbReference type="NCBI Taxonomy" id="183260"/>
    <lineage>
        <taxon>Eukaryota</taxon>
        <taxon>Viridiplantae</taxon>
        <taxon>Streptophyta</taxon>
        <taxon>Embryophyta</taxon>
        <taxon>Tracheophyta</taxon>
        <taxon>Spermatophyta</taxon>
        <taxon>Magnoliopsida</taxon>
        <taxon>eudicotyledons</taxon>
        <taxon>Gunneridae</taxon>
        <taxon>Pentapetalae</taxon>
        <taxon>rosids</taxon>
        <taxon>malvids</taxon>
        <taxon>Malvales</taxon>
        <taxon>Malvaceae</taxon>
        <taxon>Malvoideae</taxon>
        <taxon>Hibiscus</taxon>
    </lineage>
</organism>
<dbReference type="EMBL" id="JBBPBN010000002">
    <property type="protein sequence ID" value="KAK9045161.1"/>
    <property type="molecule type" value="Genomic_DNA"/>
</dbReference>
<proteinExistence type="predicted"/>
<sequence length="88" mass="9950">MPRELVSAFMKETDQDTTLPSLNLADYNEISSTKTNTELEEKGKGARTRKEKRASREREGGVMRCSHISWVPVNDVAEPEVNEARETP</sequence>
<comment type="caution">
    <text evidence="2">The sequence shown here is derived from an EMBL/GenBank/DDBJ whole genome shotgun (WGS) entry which is preliminary data.</text>
</comment>
<evidence type="ECO:0000256" key="1">
    <source>
        <dbReference type="SAM" id="MobiDB-lite"/>
    </source>
</evidence>
<reference evidence="2 3" key="1">
    <citation type="journal article" date="2024" name="G3 (Bethesda)">
        <title>Genome assembly of Hibiscus sabdariffa L. provides insights into metabolisms of medicinal natural products.</title>
        <authorList>
            <person name="Kim T."/>
        </authorList>
    </citation>
    <scope>NUCLEOTIDE SEQUENCE [LARGE SCALE GENOMIC DNA]</scope>
    <source>
        <strain evidence="2">TK-2024</strain>
        <tissue evidence="2">Old leaves</tissue>
    </source>
</reference>
<gene>
    <name evidence="2" type="ORF">V6N11_059050</name>
</gene>
<dbReference type="Proteomes" id="UP001396334">
    <property type="component" value="Unassembled WGS sequence"/>
</dbReference>
<keyword evidence="3" id="KW-1185">Reference proteome</keyword>
<evidence type="ECO:0000313" key="2">
    <source>
        <dbReference type="EMBL" id="KAK9045161.1"/>
    </source>
</evidence>
<evidence type="ECO:0000313" key="3">
    <source>
        <dbReference type="Proteomes" id="UP001396334"/>
    </source>
</evidence>
<accession>A0ABR2U608</accession>